<feature type="region of interest" description="Disordered" evidence="1">
    <location>
        <begin position="1"/>
        <end position="38"/>
    </location>
</feature>
<reference evidence="3" key="1">
    <citation type="journal article" date="2015" name="Proc. Natl. Acad. Sci. U.S.A.">
        <title>Genome sequencing of adzuki bean (Vigna angularis) provides insight into high starch and low fat accumulation and domestication.</title>
        <authorList>
            <person name="Yang K."/>
            <person name="Tian Z."/>
            <person name="Chen C."/>
            <person name="Luo L."/>
            <person name="Zhao B."/>
            <person name="Wang Z."/>
            <person name="Yu L."/>
            <person name="Li Y."/>
            <person name="Sun Y."/>
            <person name="Li W."/>
            <person name="Chen Y."/>
            <person name="Li Y."/>
            <person name="Zhang Y."/>
            <person name="Ai D."/>
            <person name="Zhao J."/>
            <person name="Shang C."/>
            <person name="Ma Y."/>
            <person name="Wu B."/>
            <person name="Wang M."/>
            <person name="Gao L."/>
            <person name="Sun D."/>
            <person name="Zhang P."/>
            <person name="Guo F."/>
            <person name="Wang W."/>
            <person name="Li Y."/>
            <person name="Wang J."/>
            <person name="Varshney R.K."/>
            <person name="Wang J."/>
            <person name="Ling H.Q."/>
            <person name="Wan P."/>
        </authorList>
    </citation>
    <scope>NUCLEOTIDE SEQUENCE</scope>
    <source>
        <strain evidence="3">cv. Jingnong 6</strain>
    </source>
</reference>
<name>A0A0L9T8R1_PHAAN</name>
<dbReference type="AlphaFoldDB" id="A0A0L9T8R1"/>
<accession>A0A0L9T8R1</accession>
<sequence>MEGCMRTSTQDLHSFKSSSKRVHEKQSSRTAAAVHGSRIQQLTSKELDGVTVQHFENSRSPSSSLEGAANHVCFLSGFPL</sequence>
<dbReference type="Proteomes" id="UP000053144">
    <property type="component" value="Unassembled WGS sequence"/>
</dbReference>
<evidence type="ECO:0000313" key="2">
    <source>
        <dbReference type="EMBL" id="KOM26771.1"/>
    </source>
</evidence>
<proteinExistence type="predicted"/>
<dbReference type="Gramene" id="KOM26771">
    <property type="protein sequence ID" value="KOM26771"/>
    <property type="gene ID" value="LR48_Vigan316s001300"/>
</dbReference>
<gene>
    <name evidence="2" type="ORF">LR48_Vigan316s001300</name>
</gene>
<evidence type="ECO:0000256" key="1">
    <source>
        <dbReference type="SAM" id="MobiDB-lite"/>
    </source>
</evidence>
<dbReference type="EMBL" id="KQ258340">
    <property type="protein sequence ID" value="KOM26771.1"/>
    <property type="molecule type" value="Genomic_DNA"/>
</dbReference>
<organism evidence="2 3">
    <name type="scientific">Phaseolus angularis</name>
    <name type="common">Azuki bean</name>
    <name type="synonym">Vigna angularis</name>
    <dbReference type="NCBI Taxonomy" id="3914"/>
    <lineage>
        <taxon>Eukaryota</taxon>
        <taxon>Viridiplantae</taxon>
        <taxon>Streptophyta</taxon>
        <taxon>Embryophyta</taxon>
        <taxon>Tracheophyta</taxon>
        <taxon>Spermatophyta</taxon>
        <taxon>Magnoliopsida</taxon>
        <taxon>eudicotyledons</taxon>
        <taxon>Gunneridae</taxon>
        <taxon>Pentapetalae</taxon>
        <taxon>rosids</taxon>
        <taxon>fabids</taxon>
        <taxon>Fabales</taxon>
        <taxon>Fabaceae</taxon>
        <taxon>Papilionoideae</taxon>
        <taxon>50 kb inversion clade</taxon>
        <taxon>NPAAA clade</taxon>
        <taxon>indigoferoid/millettioid clade</taxon>
        <taxon>Phaseoleae</taxon>
        <taxon>Vigna</taxon>
    </lineage>
</organism>
<protein>
    <submittedName>
        <fullName evidence="2">Uncharacterized protein</fullName>
    </submittedName>
</protein>
<evidence type="ECO:0000313" key="3">
    <source>
        <dbReference type="Proteomes" id="UP000053144"/>
    </source>
</evidence>
<feature type="compositionally biased region" description="Polar residues" evidence="1">
    <location>
        <begin position="1"/>
        <end position="17"/>
    </location>
</feature>